<dbReference type="InParanoid" id="A0A0D0BV80"/>
<name>A0A0D0BV80_9AGAM</name>
<evidence type="ECO:0000259" key="10">
    <source>
        <dbReference type="Pfam" id="PF04652"/>
    </source>
</evidence>
<dbReference type="Proteomes" id="UP000054485">
    <property type="component" value="Unassembled WGS sequence"/>
</dbReference>
<dbReference type="InterPro" id="IPR023175">
    <property type="entry name" value="Vta1/CALS_N_sf"/>
</dbReference>
<dbReference type="HOGENOM" id="CLU_030378_5_0_1"/>
<evidence type="ECO:0000256" key="5">
    <source>
        <dbReference type="ARBA" id="ARBA00022490"/>
    </source>
</evidence>
<dbReference type="Gene3D" id="1.20.5.420">
    <property type="entry name" value="Immunoglobulin FC, subunit C"/>
    <property type="match status" value="1"/>
</dbReference>
<evidence type="ECO:0000256" key="9">
    <source>
        <dbReference type="SAM" id="MobiDB-lite"/>
    </source>
</evidence>
<dbReference type="GO" id="GO:0010008">
    <property type="term" value="C:endosome membrane"/>
    <property type="evidence" value="ECO:0007669"/>
    <property type="project" value="UniProtKB-SubCell"/>
</dbReference>
<comment type="subcellular location">
    <subcellularLocation>
        <location evidence="2">Cytoplasm</location>
    </subcellularLocation>
    <subcellularLocation>
        <location evidence="1">Endosome membrane</location>
        <topology evidence="1">Peripheral membrane protein</topology>
    </subcellularLocation>
</comment>
<feature type="region of interest" description="Disordered" evidence="9">
    <location>
        <begin position="184"/>
        <end position="255"/>
    </location>
</feature>
<evidence type="ECO:0000256" key="1">
    <source>
        <dbReference type="ARBA" id="ARBA00004481"/>
    </source>
</evidence>
<keyword evidence="7" id="KW-0653">Protein transport</keyword>
<dbReference type="InterPro" id="IPR039431">
    <property type="entry name" value="Vta1/CALS_N"/>
</dbReference>
<keyword evidence="4" id="KW-0813">Transport</keyword>
<evidence type="ECO:0000256" key="4">
    <source>
        <dbReference type="ARBA" id="ARBA00022448"/>
    </source>
</evidence>
<protein>
    <recommendedName>
        <fullName evidence="14">DUF605-domain-containing protein</fullName>
    </recommendedName>
</protein>
<reference evidence="12 13" key="1">
    <citation type="submission" date="2014-04" db="EMBL/GenBank/DDBJ databases">
        <authorList>
            <consortium name="DOE Joint Genome Institute"/>
            <person name="Kuo A."/>
            <person name="Ruytinx J."/>
            <person name="Rineau F."/>
            <person name="Colpaert J."/>
            <person name="Kohler A."/>
            <person name="Nagy L.G."/>
            <person name="Floudas D."/>
            <person name="Copeland A."/>
            <person name="Barry K.W."/>
            <person name="Cichocki N."/>
            <person name="Veneault-Fourrey C."/>
            <person name="LaButti K."/>
            <person name="Lindquist E.A."/>
            <person name="Lipzen A."/>
            <person name="Lundell T."/>
            <person name="Morin E."/>
            <person name="Murat C."/>
            <person name="Sun H."/>
            <person name="Tunlid A."/>
            <person name="Henrissat B."/>
            <person name="Grigoriev I.V."/>
            <person name="Hibbett D.S."/>
            <person name="Martin F."/>
            <person name="Nordberg H.P."/>
            <person name="Cantor M.N."/>
            <person name="Hua S.X."/>
        </authorList>
    </citation>
    <scope>NUCLEOTIDE SEQUENCE [LARGE SCALE GENOMIC DNA]</scope>
    <source>
        <strain evidence="12 13">UH-Slu-Lm8-n1</strain>
    </source>
</reference>
<proteinExistence type="inferred from homology"/>
<dbReference type="FunCoup" id="A0A0D0BV80">
    <property type="interactions" value="362"/>
</dbReference>
<dbReference type="GO" id="GO:0032511">
    <property type="term" value="P:late endosome to vacuole transport via multivesicular body sorting pathway"/>
    <property type="evidence" value="ECO:0007669"/>
    <property type="project" value="InterPro"/>
</dbReference>
<sequence>MSLGLPPVSIGLKSIAPYLQRAEELVNQQPVVAYWCAYYAAQLGINLKAKDAASRTLLLNLLNALERLKAQIGPNDTIDSEPASAAFVENFALKIFRIADDEDREGHATRSTAKKFLAAANFFEVLKVFPTADISDTIDGKIKYAKWKAADIAKAYREGRKPTPGPAGSQFDLEPLPASASELPLRAEDPHNSPSATSQSPTSPPTSHYRQTPSPKMSPDDITRANLLHPPRHDDESLSPGRWSTTATPGFDLAQDSSSVSLDQANNWHETPLNGRGSQLRQAWVSTDVEGAPSDDELVRDPSLNGSSSSQVPLLPFASESRPAVFASSSPPKERPVIYTPTTREYVPPIPPHPTILPSISPPRGSPPQTRARGPSISSQELPLGFVPSSPVPPPMIPPPPMPTIYVPSSPFRKTLPPPSPTLIHTPLPLNDFQLTPTIIAKTQKHCRFAISSLDYEDAEQARKELRAALALLGG</sequence>
<dbReference type="InterPro" id="IPR044538">
    <property type="entry name" value="Vta1-like"/>
</dbReference>
<accession>A0A0D0BV80</accession>
<dbReference type="Pfam" id="PF18097">
    <property type="entry name" value="Vta1_C"/>
    <property type="match status" value="1"/>
</dbReference>
<evidence type="ECO:0000313" key="12">
    <source>
        <dbReference type="EMBL" id="KIK49432.1"/>
    </source>
</evidence>
<keyword evidence="8" id="KW-0472">Membrane</keyword>
<reference evidence="13" key="2">
    <citation type="submission" date="2015-01" db="EMBL/GenBank/DDBJ databases">
        <title>Evolutionary Origins and Diversification of the Mycorrhizal Mutualists.</title>
        <authorList>
            <consortium name="DOE Joint Genome Institute"/>
            <consortium name="Mycorrhizal Genomics Consortium"/>
            <person name="Kohler A."/>
            <person name="Kuo A."/>
            <person name="Nagy L.G."/>
            <person name="Floudas D."/>
            <person name="Copeland A."/>
            <person name="Barry K.W."/>
            <person name="Cichocki N."/>
            <person name="Veneault-Fourrey C."/>
            <person name="LaButti K."/>
            <person name="Lindquist E.A."/>
            <person name="Lipzen A."/>
            <person name="Lundell T."/>
            <person name="Morin E."/>
            <person name="Murat C."/>
            <person name="Riley R."/>
            <person name="Ohm R."/>
            <person name="Sun H."/>
            <person name="Tunlid A."/>
            <person name="Henrissat B."/>
            <person name="Grigoriev I.V."/>
            <person name="Hibbett D.S."/>
            <person name="Martin F."/>
        </authorList>
    </citation>
    <scope>NUCLEOTIDE SEQUENCE [LARGE SCALE GENOMIC DNA]</scope>
    <source>
        <strain evidence="13">UH-Slu-Lm8-n1</strain>
    </source>
</reference>
<feature type="compositionally biased region" description="Pro residues" evidence="9">
    <location>
        <begin position="356"/>
        <end position="366"/>
    </location>
</feature>
<keyword evidence="13" id="KW-1185">Reference proteome</keyword>
<evidence type="ECO:0000259" key="11">
    <source>
        <dbReference type="Pfam" id="PF18097"/>
    </source>
</evidence>
<dbReference type="Gene3D" id="1.25.40.270">
    <property type="entry name" value="Vacuolar protein sorting-associated protein vta1"/>
    <property type="match status" value="1"/>
</dbReference>
<gene>
    <name evidence="12" type="ORF">CY34DRAFT_112371</name>
</gene>
<feature type="domain" description="Vta1 C-terminal" evidence="11">
    <location>
        <begin position="439"/>
        <end position="474"/>
    </location>
</feature>
<dbReference type="GO" id="GO:0015031">
    <property type="term" value="P:protein transport"/>
    <property type="evidence" value="ECO:0007669"/>
    <property type="project" value="UniProtKB-KW"/>
</dbReference>
<feature type="domain" description="Vta1/callose synthase N-terminal" evidence="10">
    <location>
        <begin position="14"/>
        <end position="158"/>
    </location>
</feature>
<dbReference type="GO" id="GO:0005771">
    <property type="term" value="C:multivesicular body"/>
    <property type="evidence" value="ECO:0007669"/>
    <property type="project" value="TreeGrafter"/>
</dbReference>
<dbReference type="OrthoDB" id="391137at2759"/>
<organism evidence="12 13">
    <name type="scientific">Suillus luteus UH-Slu-Lm8-n1</name>
    <dbReference type="NCBI Taxonomy" id="930992"/>
    <lineage>
        <taxon>Eukaryota</taxon>
        <taxon>Fungi</taxon>
        <taxon>Dikarya</taxon>
        <taxon>Basidiomycota</taxon>
        <taxon>Agaricomycotina</taxon>
        <taxon>Agaricomycetes</taxon>
        <taxon>Agaricomycetidae</taxon>
        <taxon>Boletales</taxon>
        <taxon>Suillineae</taxon>
        <taxon>Suillaceae</taxon>
        <taxon>Suillus</taxon>
    </lineage>
</organism>
<dbReference type="Pfam" id="PF04652">
    <property type="entry name" value="Vta1"/>
    <property type="match status" value="1"/>
</dbReference>
<evidence type="ECO:0000256" key="3">
    <source>
        <dbReference type="ARBA" id="ARBA00007895"/>
    </source>
</evidence>
<evidence type="ECO:0008006" key="14">
    <source>
        <dbReference type="Google" id="ProtNLM"/>
    </source>
</evidence>
<dbReference type="InterPro" id="IPR041212">
    <property type="entry name" value="Vta1_C"/>
</dbReference>
<keyword evidence="6" id="KW-0967">Endosome</keyword>
<dbReference type="EMBL" id="KN835132">
    <property type="protein sequence ID" value="KIK49432.1"/>
    <property type="molecule type" value="Genomic_DNA"/>
</dbReference>
<feature type="compositionally biased region" description="Low complexity" evidence="9">
    <location>
        <begin position="193"/>
        <end position="207"/>
    </location>
</feature>
<evidence type="ECO:0000256" key="7">
    <source>
        <dbReference type="ARBA" id="ARBA00022927"/>
    </source>
</evidence>
<dbReference type="PANTHER" id="PTHR46009">
    <property type="entry name" value="VACUOLAR PROTEIN SORTING-ASSOCIATED PROTEIN VTA1 HOMOLOG"/>
    <property type="match status" value="1"/>
</dbReference>
<keyword evidence="5" id="KW-0963">Cytoplasm</keyword>
<comment type="similarity">
    <text evidence="3">Belongs to the VTA1 family.</text>
</comment>
<dbReference type="PANTHER" id="PTHR46009:SF1">
    <property type="entry name" value="VACUOLAR PROTEIN SORTING-ASSOCIATED PROTEIN VTA1 HOMOLOG"/>
    <property type="match status" value="1"/>
</dbReference>
<evidence type="ECO:0000313" key="13">
    <source>
        <dbReference type="Proteomes" id="UP000054485"/>
    </source>
</evidence>
<feature type="region of interest" description="Disordered" evidence="9">
    <location>
        <begin position="290"/>
        <end position="314"/>
    </location>
</feature>
<evidence type="ECO:0000256" key="8">
    <source>
        <dbReference type="ARBA" id="ARBA00023136"/>
    </source>
</evidence>
<dbReference type="AlphaFoldDB" id="A0A0D0BV80"/>
<feature type="region of interest" description="Disordered" evidence="9">
    <location>
        <begin position="356"/>
        <end position="378"/>
    </location>
</feature>
<dbReference type="STRING" id="930992.A0A0D0BV80"/>
<evidence type="ECO:0000256" key="2">
    <source>
        <dbReference type="ARBA" id="ARBA00004496"/>
    </source>
</evidence>
<evidence type="ECO:0000256" key="6">
    <source>
        <dbReference type="ARBA" id="ARBA00022753"/>
    </source>
</evidence>